<evidence type="ECO:0000313" key="3">
    <source>
        <dbReference type="Proteomes" id="UP000600139"/>
    </source>
</evidence>
<comment type="caution">
    <text evidence="2">The sequence shown here is derived from an EMBL/GenBank/DDBJ whole genome shotgun (WGS) entry which is preliminary data.</text>
</comment>
<feature type="transmembrane region" description="Helical" evidence="1">
    <location>
        <begin position="96"/>
        <end position="122"/>
    </location>
</feature>
<gene>
    <name evidence="2" type="ORF">JIN84_03950</name>
</gene>
<proteinExistence type="predicted"/>
<keyword evidence="3" id="KW-1185">Reference proteome</keyword>
<name>A0A934R0Z5_9BACT</name>
<dbReference type="EMBL" id="JAENIK010000004">
    <property type="protein sequence ID" value="MBK1814752.1"/>
    <property type="molecule type" value="Genomic_DNA"/>
</dbReference>
<accession>A0A934R0Z5</accession>
<protein>
    <recommendedName>
        <fullName evidence="4">Transmembrane protein</fullName>
    </recommendedName>
</protein>
<sequence>MKLFWKAIRFIGTIVLILVGLFVTANLLYVFSPYGGYDLLFLEFVCGFYYFLGENLPAISWDAGTWGPGVGAFLLATVVIHRFLKSWFTRKSRHWSLASTFCVMALLPVSFAISFIVPGVILQWELLRQVHWIEVR</sequence>
<evidence type="ECO:0000313" key="2">
    <source>
        <dbReference type="EMBL" id="MBK1814752.1"/>
    </source>
</evidence>
<evidence type="ECO:0000256" key="1">
    <source>
        <dbReference type="SAM" id="Phobius"/>
    </source>
</evidence>
<feature type="transmembrane region" description="Helical" evidence="1">
    <location>
        <begin position="64"/>
        <end position="84"/>
    </location>
</feature>
<dbReference type="Proteomes" id="UP000600139">
    <property type="component" value="Unassembled WGS sequence"/>
</dbReference>
<organism evidence="2 3">
    <name type="scientific">Luteolibacter yonseiensis</name>
    <dbReference type="NCBI Taxonomy" id="1144680"/>
    <lineage>
        <taxon>Bacteria</taxon>
        <taxon>Pseudomonadati</taxon>
        <taxon>Verrucomicrobiota</taxon>
        <taxon>Verrucomicrobiia</taxon>
        <taxon>Verrucomicrobiales</taxon>
        <taxon>Verrucomicrobiaceae</taxon>
        <taxon>Luteolibacter</taxon>
    </lineage>
</organism>
<keyword evidence="1" id="KW-0472">Membrane</keyword>
<dbReference type="AlphaFoldDB" id="A0A934R0Z5"/>
<evidence type="ECO:0008006" key="4">
    <source>
        <dbReference type="Google" id="ProtNLM"/>
    </source>
</evidence>
<feature type="transmembrane region" description="Helical" evidence="1">
    <location>
        <begin position="7"/>
        <end position="28"/>
    </location>
</feature>
<reference evidence="2" key="1">
    <citation type="submission" date="2021-01" db="EMBL/GenBank/DDBJ databases">
        <title>Modified the classification status of verrucomicrobia.</title>
        <authorList>
            <person name="Feng X."/>
        </authorList>
    </citation>
    <scope>NUCLEOTIDE SEQUENCE</scope>
    <source>
        <strain evidence="2">JCM 18052</strain>
    </source>
</reference>
<keyword evidence="1" id="KW-0812">Transmembrane</keyword>
<keyword evidence="1" id="KW-1133">Transmembrane helix</keyword>
<dbReference type="RefSeq" id="WP_200349704.1">
    <property type="nucleotide sequence ID" value="NZ_BAABHZ010000010.1"/>
</dbReference>